<dbReference type="PANTHER" id="PTHR10947">
    <property type="entry name" value="PHENYLALANYL-TRNA SYNTHETASE BETA CHAIN AND LEUCINE-RICH REPEAT-CONTAINING PROTEIN 47"/>
    <property type="match status" value="1"/>
</dbReference>
<feature type="binding site" evidence="11">
    <location>
        <position position="430"/>
    </location>
    <ligand>
        <name>Mg(2+)</name>
        <dbReference type="ChEBI" id="CHEBI:18420"/>
        <note>shared with alpha subunit</note>
    </ligand>
</feature>
<dbReference type="Proteomes" id="UP001596296">
    <property type="component" value="Unassembled WGS sequence"/>
</dbReference>
<dbReference type="Gene3D" id="3.30.56.10">
    <property type="match status" value="2"/>
</dbReference>
<dbReference type="CDD" id="cd00769">
    <property type="entry name" value="PheRS_beta_core"/>
    <property type="match status" value="1"/>
</dbReference>
<evidence type="ECO:0000256" key="10">
    <source>
        <dbReference type="ARBA" id="ARBA00023146"/>
    </source>
</evidence>
<evidence type="ECO:0000256" key="3">
    <source>
        <dbReference type="ARBA" id="ARBA00022490"/>
    </source>
</evidence>
<dbReference type="PANTHER" id="PTHR10947:SF0">
    <property type="entry name" value="PHENYLALANINE--TRNA LIGASE BETA SUBUNIT"/>
    <property type="match status" value="1"/>
</dbReference>
<feature type="domain" description="B5" evidence="13">
    <location>
        <begin position="365"/>
        <end position="443"/>
    </location>
</feature>
<keyword evidence="5 11" id="KW-0479">Metal-binding</keyword>
<dbReference type="InterPro" id="IPR045864">
    <property type="entry name" value="aa-tRNA-synth_II/BPL/LPL"/>
</dbReference>
<dbReference type="SUPFAM" id="SSF46955">
    <property type="entry name" value="Putative DNA-binding domain"/>
    <property type="match status" value="2"/>
</dbReference>
<dbReference type="InterPro" id="IPR022918">
    <property type="entry name" value="Phe_tRNA_ligase_beta2_arc"/>
</dbReference>
<comment type="similarity">
    <text evidence="2 11">Belongs to the phenylalanyl-tRNA synthetase beta subunit family. Type 2 subfamily.</text>
</comment>
<dbReference type="Pfam" id="PF17759">
    <property type="entry name" value="tRNA_synthFbeta"/>
    <property type="match status" value="1"/>
</dbReference>
<evidence type="ECO:0000256" key="8">
    <source>
        <dbReference type="ARBA" id="ARBA00022842"/>
    </source>
</evidence>
<dbReference type="GO" id="GO:0004826">
    <property type="term" value="F:phenylalanine-tRNA ligase activity"/>
    <property type="evidence" value="ECO:0007669"/>
    <property type="project" value="UniProtKB-UniRule"/>
</dbReference>
<comment type="caution">
    <text evidence="14">The sequence shown here is derived from an EMBL/GenBank/DDBJ whole genome shotgun (WGS) entry which is preliminary data.</text>
</comment>
<keyword evidence="8 11" id="KW-0460">Magnesium</keyword>
<proteinExistence type="inferred from homology"/>
<dbReference type="InterPro" id="IPR005146">
    <property type="entry name" value="B3/B4_tRNA-bd"/>
</dbReference>
<keyword evidence="3 11" id="KW-0963">Cytoplasm</keyword>
<dbReference type="FunFam" id="3.50.40.10:FF:000003">
    <property type="entry name" value="Phenylalanine--tRNA ligase beta subunit"/>
    <property type="match status" value="1"/>
</dbReference>
<comment type="subunit">
    <text evidence="11">Tetramer of two alpha and two beta subunits.</text>
</comment>
<dbReference type="HAMAP" id="MF_00284">
    <property type="entry name" value="Phe_tRNA_synth_beta2"/>
    <property type="match status" value="1"/>
</dbReference>
<evidence type="ECO:0000256" key="5">
    <source>
        <dbReference type="ARBA" id="ARBA00022723"/>
    </source>
</evidence>
<keyword evidence="10 11" id="KW-0030">Aminoacyl-tRNA synthetase</keyword>
<dbReference type="PROSITE" id="PS51483">
    <property type="entry name" value="B5"/>
    <property type="match status" value="1"/>
</dbReference>
<evidence type="ECO:0000256" key="9">
    <source>
        <dbReference type="ARBA" id="ARBA00022917"/>
    </source>
</evidence>
<dbReference type="AlphaFoldDB" id="A0ABD5UUB8"/>
<keyword evidence="6 11" id="KW-0547">Nucleotide-binding</keyword>
<dbReference type="Pfam" id="PF03484">
    <property type="entry name" value="B5"/>
    <property type="match status" value="1"/>
</dbReference>
<evidence type="ECO:0000256" key="12">
    <source>
        <dbReference type="SAM" id="MobiDB-lite"/>
    </source>
</evidence>
<evidence type="ECO:0000256" key="4">
    <source>
        <dbReference type="ARBA" id="ARBA00022598"/>
    </source>
</evidence>
<dbReference type="SMART" id="SM00874">
    <property type="entry name" value="B5"/>
    <property type="match status" value="1"/>
</dbReference>
<dbReference type="GO" id="GO:0005524">
    <property type="term" value="F:ATP binding"/>
    <property type="evidence" value="ECO:0007669"/>
    <property type="project" value="UniProtKB-UniRule"/>
</dbReference>
<dbReference type="InterPro" id="IPR009061">
    <property type="entry name" value="DNA-bd_dom_put_sf"/>
</dbReference>
<keyword evidence="7 11" id="KW-0067">ATP-binding</keyword>
<dbReference type="InterPro" id="IPR005147">
    <property type="entry name" value="tRNA_synthase_B5-dom"/>
</dbReference>
<evidence type="ECO:0000313" key="15">
    <source>
        <dbReference type="Proteomes" id="UP001596296"/>
    </source>
</evidence>
<feature type="binding site" evidence="11">
    <location>
        <position position="431"/>
    </location>
    <ligand>
        <name>Mg(2+)</name>
        <dbReference type="ChEBI" id="CHEBI:18420"/>
        <note>shared with alpha subunit</note>
    </ligand>
</feature>
<gene>
    <name evidence="11" type="primary">pheT</name>
    <name evidence="14" type="ORF">ACFQE9_08865</name>
</gene>
<dbReference type="RefSeq" id="WP_379743426.1">
    <property type="nucleotide sequence ID" value="NZ_JBHSVN010000001.1"/>
</dbReference>
<feature type="binding site" evidence="11">
    <location>
        <position position="427"/>
    </location>
    <ligand>
        <name>Mg(2+)</name>
        <dbReference type="ChEBI" id="CHEBI:18420"/>
        <note>shared with alpha subunit</note>
    </ligand>
</feature>
<keyword evidence="15" id="KW-1185">Reference proteome</keyword>
<evidence type="ECO:0000256" key="6">
    <source>
        <dbReference type="ARBA" id="ARBA00022741"/>
    </source>
</evidence>
<feature type="region of interest" description="Disordered" evidence="12">
    <location>
        <begin position="273"/>
        <end position="358"/>
    </location>
</feature>
<evidence type="ECO:0000256" key="11">
    <source>
        <dbReference type="HAMAP-Rule" id="MF_00284"/>
    </source>
</evidence>
<dbReference type="GO" id="GO:0005737">
    <property type="term" value="C:cytoplasm"/>
    <property type="evidence" value="ECO:0007669"/>
    <property type="project" value="UniProtKB-SubCell"/>
</dbReference>
<keyword evidence="9 11" id="KW-0648">Protein biosynthesis</keyword>
<organism evidence="14 15">
    <name type="scientific">Halopenitus salinus</name>
    <dbReference type="NCBI Taxonomy" id="1198295"/>
    <lineage>
        <taxon>Archaea</taxon>
        <taxon>Methanobacteriati</taxon>
        <taxon>Methanobacteriota</taxon>
        <taxon>Stenosarchaea group</taxon>
        <taxon>Halobacteria</taxon>
        <taxon>Halobacteriales</taxon>
        <taxon>Haloferacaceae</taxon>
        <taxon>Halopenitus</taxon>
    </lineage>
</organism>
<dbReference type="Gene3D" id="3.30.930.10">
    <property type="entry name" value="Bira Bifunctional Protein, Domain 2"/>
    <property type="match status" value="1"/>
</dbReference>
<evidence type="ECO:0000256" key="1">
    <source>
        <dbReference type="ARBA" id="ARBA00001946"/>
    </source>
</evidence>
<dbReference type="InterPro" id="IPR045060">
    <property type="entry name" value="Phe-tRNA-ligase_IIc_bsu"/>
</dbReference>
<dbReference type="EC" id="6.1.1.20" evidence="11"/>
<dbReference type="SMART" id="SM00873">
    <property type="entry name" value="B3_4"/>
    <property type="match status" value="1"/>
</dbReference>
<comment type="cofactor">
    <cofactor evidence="1 11">
        <name>Mg(2+)</name>
        <dbReference type="ChEBI" id="CHEBI:18420"/>
    </cofactor>
</comment>
<evidence type="ECO:0000256" key="7">
    <source>
        <dbReference type="ARBA" id="ARBA00022840"/>
    </source>
</evidence>
<accession>A0ABD5UUB8</accession>
<feature type="binding site" evidence="11">
    <location>
        <position position="421"/>
    </location>
    <ligand>
        <name>Mg(2+)</name>
        <dbReference type="ChEBI" id="CHEBI:18420"/>
        <note>shared with alpha subunit</note>
    </ligand>
</feature>
<dbReference type="GO" id="GO:0046872">
    <property type="term" value="F:metal ion binding"/>
    <property type="evidence" value="ECO:0007669"/>
    <property type="project" value="UniProtKB-KW"/>
</dbReference>
<dbReference type="GO" id="GO:0006432">
    <property type="term" value="P:phenylalanyl-tRNA aminoacylation"/>
    <property type="evidence" value="ECO:0007669"/>
    <property type="project" value="UniProtKB-UniRule"/>
</dbReference>
<sequence length="651" mass="71338">MPVVDVDPDELRELTGHEKSDEEFIDDLFALGLEFEGETDDGDLQLEFAPDRLDRLSVEGVARSLRYHYGDARGVHVPDTNDADWTLEVAESVPEERPYVTGAIVRGVDLDDAALDSLIQLQEKLHATMGRKRAKGAIGIHDLAMIKGRAGTDGEANTITYRGIAPDGDTFVPLDSDAEMTPAEVLEEHDTGRTYADLVADYDRYPAIYDDLGLFSFPPVINGRRTEVTTGSRELLVEMTGTDQWTIDRMLAIVCYALSARGATIEDVEVVYPGAGDTDGPGDVESISDEDDVESISDEDDVESISDEDDVESISDEDDVESISDEDDIESISDEADVESIDGDGSDSSIASHPSAGRTLVRPDLEVTEKSVSHERIESTIGVEFEPDEVVDLLERSGLDATYSLGDEVVYDVEIPPYRVDVLHPYDLVDDVGRAYGFNDLEPRYPDVGTVGGRHDRSRLEDAARASLVGLGFEDLLNFHMISGPENYDRLRVDPGSDVLGGGDPVEITEPYSEDYTQLRTWALPSLLMVLERNTHRAYPQDLAEIGLAAERDDAENTRVAERRTVAGVLARTDASYEDAKARLQALCRDFDVDLATPAIDHPTFIDGRTAAVEIDGETVGVIGEVHPAVLVEHDLELPVAAFEFRLDALE</sequence>
<comment type="catalytic activity">
    <reaction evidence="11">
        <text>tRNA(Phe) + L-phenylalanine + ATP = L-phenylalanyl-tRNA(Phe) + AMP + diphosphate + H(+)</text>
        <dbReference type="Rhea" id="RHEA:19413"/>
        <dbReference type="Rhea" id="RHEA-COMP:9668"/>
        <dbReference type="Rhea" id="RHEA-COMP:9699"/>
        <dbReference type="ChEBI" id="CHEBI:15378"/>
        <dbReference type="ChEBI" id="CHEBI:30616"/>
        <dbReference type="ChEBI" id="CHEBI:33019"/>
        <dbReference type="ChEBI" id="CHEBI:58095"/>
        <dbReference type="ChEBI" id="CHEBI:78442"/>
        <dbReference type="ChEBI" id="CHEBI:78531"/>
        <dbReference type="ChEBI" id="CHEBI:456215"/>
        <dbReference type="EC" id="6.1.1.20"/>
    </reaction>
</comment>
<dbReference type="Gene3D" id="3.50.40.10">
    <property type="entry name" value="Phenylalanyl-trna Synthetase, Chain B, domain 3"/>
    <property type="match status" value="1"/>
</dbReference>
<evidence type="ECO:0000256" key="2">
    <source>
        <dbReference type="ARBA" id="ARBA00007438"/>
    </source>
</evidence>
<evidence type="ECO:0000259" key="13">
    <source>
        <dbReference type="PROSITE" id="PS51483"/>
    </source>
</evidence>
<protein>
    <recommendedName>
        <fullName evidence="11">Phenylalanine--tRNA ligase beta subunit</fullName>
        <ecNumber evidence="11">6.1.1.20</ecNumber>
    </recommendedName>
    <alternativeName>
        <fullName evidence="11">Phenylalanyl-tRNA synthetase beta subunit</fullName>
        <shortName evidence="11">PheRS</shortName>
    </alternativeName>
</protein>
<evidence type="ECO:0000313" key="14">
    <source>
        <dbReference type="EMBL" id="MFC6892713.1"/>
    </source>
</evidence>
<keyword evidence="4 11" id="KW-0436">Ligase</keyword>
<dbReference type="SUPFAM" id="SSF55681">
    <property type="entry name" value="Class II aaRS and biotin synthetases"/>
    <property type="match status" value="1"/>
</dbReference>
<dbReference type="EMBL" id="JBHSXL010000008">
    <property type="protein sequence ID" value="MFC6892713.1"/>
    <property type="molecule type" value="Genomic_DNA"/>
</dbReference>
<comment type="subcellular location">
    <subcellularLocation>
        <location evidence="11">Cytoplasm</location>
    </subcellularLocation>
</comment>
<dbReference type="InterPro" id="IPR020825">
    <property type="entry name" value="Phe-tRNA_synthase-like_B3/B4"/>
</dbReference>
<reference evidence="14 15" key="1">
    <citation type="journal article" date="2019" name="Int. J. Syst. Evol. Microbiol.">
        <title>The Global Catalogue of Microorganisms (GCM) 10K type strain sequencing project: providing services to taxonomists for standard genome sequencing and annotation.</title>
        <authorList>
            <consortium name="The Broad Institute Genomics Platform"/>
            <consortium name="The Broad Institute Genome Sequencing Center for Infectious Disease"/>
            <person name="Wu L."/>
            <person name="Ma J."/>
        </authorList>
    </citation>
    <scope>NUCLEOTIDE SEQUENCE [LARGE SCALE GENOMIC DNA]</scope>
    <source>
        <strain evidence="14 15">SKJ47</strain>
    </source>
</reference>
<feature type="compositionally biased region" description="Acidic residues" evidence="12">
    <location>
        <begin position="280"/>
        <end position="345"/>
    </location>
</feature>
<name>A0ABD5UUB8_9EURY</name>
<dbReference type="InterPro" id="IPR041616">
    <property type="entry name" value="PheRS_beta_core"/>
</dbReference>